<dbReference type="InterPro" id="IPR023228">
    <property type="entry name" value="SAM_OH_AdoTrfase_N_sf"/>
</dbReference>
<dbReference type="PANTHER" id="PTHR35092:SF1">
    <property type="entry name" value="CHLORINASE MJ1651"/>
    <property type="match status" value="1"/>
</dbReference>
<keyword evidence="5" id="KW-0378">Hydrolase</keyword>
<dbReference type="Gene3D" id="3.40.50.10790">
    <property type="entry name" value="S-adenosyl-l-methionine hydroxide adenosyltransferase, N-terminal"/>
    <property type="match status" value="1"/>
</dbReference>
<evidence type="ECO:0000313" key="6">
    <source>
        <dbReference type="Proteomes" id="UP001240236"/>
    </source>
</evidence>
<dbReference type="InterPro" id="IPR002747">
    <property type="entry name" value="SAM_OH_AdoTrfase"/>
</dbReference>
<reference evidence="5 6" key="1">
    <citation type="submission" date="2023-07" db="EMBL/GenBank/DDBJ databases">
        <title>Sequencing the genomes of 1000 actinobacteria strains.</title>
        <authorList>
            <person name="Klenk H.-P."/>
        </authorList>
    </citation>
    <scope>NUCLEOTIDE SEQUENCE [LARGE SCALE GENOMIC DNA]</scope>
    <source>
        <strain evidence="5 6">DSM 44709</strain>
    </source>
</reference>
<name>A0AAE3W5L0_9ACTN</name>
<sequence length="258" mass="25936">MAGYDWISLTTDYGLSDGFVASCHGVIARTAPAARVIDVTHAVAPGDVRRAASVLAQTVPHLPPAVHVAVAGPGTLRPIGLRTPGGVLVGPDNGLLPWAADALGGAETAVMLTNTDWFLPSISGTLPGRDVYAPVAARIAAGAPLTDAGPRIPLADLARLPDPVVASGDGWLEAEVTTIDRFGNVQLAAGADAIGTLADRLVVGGVQAVRGTTISDAPRGGLVVYVDSAGRVAVAVHGGRAAVVLSVVPGDLIRVARA</sequence>
<dbReference type="InterPro" id="IPR046469">
    <property type="entry name" value="SAM_HAT_N"/>
</dbReference>
<dbReference type="SUPFAM" id="SSF102522">
    <property type="entry name" value="Bacterial fluorinating enzyme, N-terminal domain"/>
    <property type="match status" value="1"/>
</dbReference>
<dbReference type="Proteomes" id="UP001240236">
    <property type="component" value="Unassembled WGS sequence"/>
</dbReference>
<keyword evidence="1" id="KW-0949">S-adenosyl-L-methionine</keyword>
<dbReference type="SUPFAM" id="SSF101852">
    <property type="entry name" value="Bacterial fluorinating enzyme, C-terminal domain"/>
    <property type="match status" value="1"/>
</dbReference>
<feature type="domain" description="S-adenosyl-l-methionine hydroxide adenosyltransferase C-terminal" evidence="4">
    <location>
        <begin position="175"/>
        <end position="253"/>
    </location>
</feature>
<dbReference type="PANTHER" id="PTHR35092">
    <property type="entry name" value="CHLORINASE MJ1651"/>
    <property type="match status" value="1"/>
</dbReference>
<evidence type="ECO:0000259" key="3">
    <source>
        <dbReference type="Pfam" id="PF01887"/>
    </source>
</evidence>
<evidence type="ECO:0000259" key="4">
    <source>
        <dbReference type="Pfam" id="PF20257"/>
    </source>
</evidence>
<dbReference type="Pfam" id="PF01887">
    <property type="entry name" value="SAM_HAT_N"/>
    <property type="match status" value="1"/>
</dbReference>
<comment type="caution">
    <text evidence="5">The sequence shown here is derived from an EMBL/GenBank/DDBJ whole genome shotgun (WGS) entry which is preliminary data.</text>
</comment>
<dbReference type="Pfam" id="PF20257">
    <property type="entry name" value="SAM_HAT_C"/>
    <property type="match status" value="1"/>
</dbReference>
<organism evidence="5 6">
    <name type="scientific">Catenuloplanes indicus</name>
    <dbReference type="NCBI Taxonomy" id="137267"/>
    <lineage>
        <taxon>Bacteria</taxon>
        <taxon>Bacillati</taxon>
        <taxon>Actinomycetota</taxon>
        <taxon>Actinomycetes</taxon>
        <taxon>Micromonosporales</taxon>
        <taxon>Micromonosporaceae</taxon>
        <taxon>Catenuloplanes</taxon>
    </lineage>
</organism>
<dbReference type="PIRSF" id="PIRSF006779">
    <property type="entry name" value="UCP006779"/>
    <property type="match status" value="1"/>
</dbReference>
<comment type="similarity">
    <text evidence="2">Belongs to the SAM hydrolase / SAM-dependent halogenase family.</text>
</comment>
<protein>
    <submittedName>
        <fullName evidence="5">S-adenosylmethionine hydrolase</fullName>
    </submittedName>
</protein>
<accession>A0AAE3W5L0</accession>
<feature type="domain" description="S-adenosyl-l-methionine hydroxide adenosyltransferase N-terminal" evidence="3">
    <location>
        <begin position="7"/>
        <end position="148"/>
    </location>
</feature>
<evidence type="ECO:0000313" key="5">
    <source>
        <dbReference type="EMBL" id="MDQ0369187.1"/>
    </source>
</evidence>
<dbReference type="GO" id="GO:0016787">
    <property type="term" value="F:hydrolase activity"/>
    <property type="evidence" value="ECO:0007669"/>
    <property type="project" value="UniProtKB-KW"/>
</dbReference>
<evidence type="ECO:0000256" key="2">
    <source>
        <dbReference type="ARBA" id="ARBA00024035"/>
    </source>
</evidence>
<dbReference type="InterPro" id="IPR046470">
    <property type="entry name" value="SAM_HAT_C"/>
</dbReference>
<dbReference type="RefSeq" id="WP_307244237.1">
    <property type="nucleotide sequence ID" value="NZ_JAUSUZ010000001.1"/>
</dbReference>
<dbReference type="Gene3D" id="2.40.30.90">
    <property type="entry name" value="Bacterial fluorinating enzyme like"/>
    <property type="match status" value="1"/>
</dbReference>
<evidence type="ECO:0000256" key="1">
    <source>
        <dbReference type="ARBA" id="ARBA00022691"/>
    </source>
</evidence>
<dbReference type="AlphaFoldDB" id="A0AAE3W5L0"/>
<keyword evidence="6" id="KW-1185">Reference proteome</keyword>
<proteinExistence type="inferred from homology"/>
<gene>
    <name evidence="5" type="ORF">J2S42_005856</name>
</gene>
<dbReference type="InterPro" id="IPR023227">
    <property type="entry name" value="SAM_OH_AdoTrfase_C_sf"/>
</dbReference>
<dbReference type="EMBL" id="JAUSUZ010000001">
    <property type="protein sequence ID" value="MDQ0369187.1"/>
    <property type="molecule type" value="Genomic_DNA"/>
</dbReference>